<dbReference type="SMART" id="SM00213">
    <property type="entry name" value="UBQ"/>
    <property type="match status" value="1"/>
</dbReference>
<evidence type="ECO:0000313" key="4">
    <source>
        <dbReference type="EMBL" id="KAG0560165.1"/>
    </source>
</evidence>
<dbReference type="PROSITE" id="PS50053">
    <property type="entry name" value="UBIQUITIN_2"/>
    <property type="match status" value="1"/>
</dbReference>
<dbReference type="Pfam" id="PF13639">
    <property type="entry name" value="zf-RING_2"/>
    <property type="match status" value="1"/>
</dbReference>
<dbReference type="InterPro" id="IPR001841">
    <property type="entry name" value="Znf_RING"/>
</dbReference>
<dbReference type="PANTHER" id="PTHR45676:SF41">
    <property type="entry name" value="RING-H2 FINGER PROTEIN ATL66"/>
    <property type="match status" value="1"/>
</dbReference>
<dbReference type="InterPro" id="IPR000626">
    <property type="entry name" value="Ubiquitin-like_dom"/>
</dbReference>
<dbReference type="Gene3D" id="3.30.40.10">
    <property type="entry name" value="Zinc/RING finger domain, C3HC4 (zinc finger)"/>
    <property type="match status" value="1"/>
</dbReference>
<keyword evidence="1" id="KW-0863">Zinc-finger</keyword>
<dbReference type="Gene3D" id="3.10.20.90">
    <property type="entry name" value="Phosphatidylinositol 3-kinase Catalytic Subunit, Chain A, domain 1"/>
    <property type="match status" value="1"/>
</dbReference>
<sequence length="411" mass="46512">MKLTKSRSCALRNLPSAPARKKDGISKRRIPRPLLQVKNLQRRRFHSTLEVKAEDCTTVRDLKERIGIQHSLSVIMLLYRGVPLDDARLLEHFLPDLPSGPPRFGVHTRVRPHTIHNGVTVNVLDLNRKTFQVTLHSPNSTLMELKEAIRDYEGMSLDHIAVTYAGKQLTRDDYTLRECKIEQGCTVNLVGRLRGGFRPSGCGQLDNALDLPQPVGFADLEDTSLSCKVRLNSRAKEWRICVEGLNVEGECWNEDCIAFRQMVIDPRGFTVFNLREPAHCPSCKVAIRPLTCGFRKCLWMFEGRKTGVGALYIESQFMKAGTNYERFEEAADGRATAEWSSLIITAQKLPSKENMKAFHGSGECPICHEEFTDQSSQVVTAKCSHAFHYECVMEWQMRGNINCPMCRASLD</sequence>
<dbReference type="PANTHER" id="PTHR45676">
    <property type="entry name" value="RING-H2 FINGER PROTEIN ATL51-RELATED"/>
    <property type="match status" value="1"/>
</dbReference>
<keyword evidence="1" id="KW-0862">Zinc</keyword>
<keyword evidence="5" id="KW-1185">Reference proteome</keyword>
<dbReference type="InterPro" id="IPR029071">
    <property type="entry name" value="Ubiquitin-like_domsf"/>
</dbReference>
<evidence type="ECO:0000256" key="1">
    <source>
        <dbReference type="PROSITE-ProRule" id="PRU00175"/>
    </source>
</evidence>
<keyword evidence="1" id="KW-0479">Metal-binding</keyword>
<dbReference type="PROSITE" id="PS50089">
    <property type="entry name" value="ZF_RING_2"/>
    <property type="match status" value="1"/>
</dbReference>
<evidence type="ECO:0000259" key="3">
    <source>
        <dbReference type="PROSITE" id="PS50089"/>
    </source>
</evidence>
<dbReference type="SUPFAM" id="SSF54236">
    <property type="entry name" value="Ubiquitin-like"/>
    <property type="match status" value="2"/>
</dbReference>
<dbReference type="AlphaFoldDB" id="A0A8T0GNU7"/>
<dbReference type="Proteomes" id="UP000822688">
    <property type="component" value="Chromosome 10"/>
</dbReference>
<evidence type="ECO:0000259" key="2">
    <source>
        <dbReference type="PROSITE" id="PS50053"/>
    </source>
</evidence>
<proteinExistence type="predicted"/>
<protein>
    <submittedName>
        <fullName evidence="4">Uncharacterized protein</fullName>
    </submittedName>
</protein>
<dbReference type="Pfam" id="PF00240">
    <property type="entry name" value="ubiquitin"/>
    <property type="match status" value="1"/>
</dbReference>
<dbReference type="SMART" id="SM00184">
    <property type="entry name" value="RING"/>
    <property type="match status" value="1"/>
</dbReference>
<organism evidence="4 5">
    <name type="scientific">Ceratodon purpureus</name>
    <name type="common">Fire moss</name>
    <name type="synonym">Dicranum purpureum</name>
    <dbReference type="NCBI Taxonomy" id="3225"/>
    <lineage>
        <taxon>Eukaryota</taxon>
        <taxon>Viridiplantae</taxon>
        <taxon>Streptophyta</taxon>
        <taxon>Embryophyta</taxon>
        <taxon>Bryophyta</taxon>
        <taxon>Bryophytina</taxon>
        <taxon>Bryopsida</taxon>
        <taxon>Dicranidae</taxon>
        <taxon>Pseudoditrichales</taxon>
        <taxon>Ditrichaceae</taxon>
        <taxon>Ceratodon</taxon>
    </lineage>
</organism>
<name>A0A8T0GNU7_CERPU</name>
<gene>
    <name evidence="4" type="ORF">KC19_10G158800</name>
</gene>
<feature type="domain" description="Ubiquitin-like" evidence="2">
    <location>
        <begin position="119"/>
        <end position="196"/>
    </location>
</feature>
<dbReference type="CDD" id="cd16448">
    <property type="entry name" value="RING-H2"/>
    <property type="match status" value="1"/>
</dbReference>
<evidence type="ECO:0000313" key="5">
    <source>
        <dbReference type="Proteomes" id="UP000822688"/>
    </source>
</evidence>
<dbReference type="InterPro" id="IPR013083">
    <property type="entry name" value="Znf_RING/FYVE/PHD"/>
</dbReference>
<dbReference type="CDD" id="cd17039">
    <property type="entry name" value="Ubl_ubiquitin_like"/>
    <property type="match status" value="2"/>
</dbReference>
<feature type="domain" description="RING-type" evidence="3">
    <location>
        <begin position="364"/>
        <end position="407"/>
    </location>
</feature>
<accession>A0A8T0GNU7</accession>
<dbReference type="SUPFAM" id="SSF57850">
    <property type="entry name" value="RING/U-box"/>
    <property type="match status" value="1"/>
</dbReference>
<comment type="caution">
    <text evidence="4">The sequence shown here is derived from an EMBL/GenBank/DDBJ whole genome shotgun (WGS) entry which is preliminary data.</text>
</comment>
<dbReference type="GO" id="GO:0008270">
    <property type="term" value="F:zinc ion binding"/>
    <property type="evidence" value="ECO:0007669"/>
    <property type="project" value="UniProtKB-KW"/>
</dbReference>
<reference evidence="4" key="1">
    <citation type="submission" date="2020-06" db="EMBL/GenBank/DDBJ databases">
        <title>WGS assembly of Ceratodon purpureus strain R40.</title>
        <authorList>
            <person name="Carey S.B."/>
            <person name="Jenkins J."/>
            <person name="Shu S."/>
            <person name="Lovell J.T."/>
            <person name="Sreedasyam A."/>
            <person name="Maumus F."/>
            <person name="Tiley G.P."/>
            <person name="Fernandez-Pozo N."/>
            <person name="Barry K."/>
            <person name="Chen C."/>
            <person name="Wang M."/>
            <person name="Lipzen A."/>
            <person name="Daum C."/>
            <person name="Saski C.A."/>
            <person name="Payton A.C."/>
            <person name="Mcbreen J.C."/>
            <person name="Conrad R.E."/>
            <person name="Kollar L.M."/>
            <person name="Olsson S."/>
            <person name="Huttunen S."/>
            <person name="Landis J.B."/>
            <person name="Wickett N.J."/>
            <person name="Johnson M.G."/>
            <person name="Rensing S.A."/>
            <person name="Grimwood J."/>
            <person name="Schmutz J."/>
            <person name="Mcdaniel S.F."/>
        </authorList>
    </citation>
    <scope>NUCLEOTIDE SEQUENCE</scope>
    <source>
        <strain evidence="4">R40</strain>
    </source>
</reference>
<dbReference type="EMBL" id="CM026431">
    <property type="protein sequence ID" value="KAG0560165.1"/>
    <property type="molecule type" value="Genomic_DNA"/>
</dbReference>